<dbReference type="Proteomes" id="UP001244443">
    <property type="component" value="Chromosome"/>
</dbReference>
<protein>
    <submittedName>
        <fullName evidence="2">DUF3307 domain-containing protein</fullName>
    </submittedName>
</protein>
<feature type="transmembrane region" description="Helical" evidence="1">
    <location>
        <begin position="59"/>
        <end position="76"/>
    </location>
</feature>
<dbReference type="Pfam" id="PF11750">
    <property type="entry name" value="DUF3307"/>
    <property type="match status" value="1"/>
</dbReference>
<organism evidence="2 3">
    <name type="scientific">Marivirga arenosa</name>
    <dbReference type="NCBI Taxonomy" id="3059076"/>
    <lineage>
        <taxon>Bacteria</taxon>
        <taxon>Pseudomonadati</taxon>
        <taxon>Bacteroidota</taxon>
        <taxon>Cytophagia</taxon>
        <taxon>Cytophagales</taxon>
        <taxon>Marivirgaceae</taxon>
        <taxon>Marivirga</taxon>
    </lineage>
</organism>
<proteinExistence type="predicted"/>
<keyword evidence="1" id="KW-1133">Transmembrane helix</keyword>
<keyword evidence="1" id="KW-0472">Membrane</keyword>
<feature type="transmembrane region" description="Helical" evidence="1">
    <location>
        <begin position="123"/>
        <end position="144"/>
    </location>
</feature>
<dbReference type="InterPro" id="IPR021737">
    <property type="entry name" value="Phage_phiKZ_Orf197"/>
</dbReference>
<keyword evidence="1" id="KW-0812">Transmembrane</keyword>
<reference evidence="2" key="1">
    <citation type="submission" date="2023-08" db="EMBL/GenBank/DDBJ databases">
        <title>Comparative genomics and taxonomic characterization of three novel marine species of genus Marivirga.</title>
        <authorList>
            <person name="Muhammad N."/>
            <person name="Kim S.-G."/>
        </authorList>
    </citation>
    <scope>NUCLEOTIDE SEQUENCE [LARGE SCALE GENOMIC DNA]</scope>
    <source>
        <strain evidence="2">ABR2-2</strain>
    </source>
</reference>
<dbReference type="RefSeq" id="WP_302099876.1">
    <property type="nucleotide sequence ID" value="NZ_CP129970.2"/>
</dbReference>
<evidence type="ECO:0000256" key="1">
    <source>
        <dbReference type="SAM" id="Phobius"/>
    </source>
</evidence>
<accession>A0AA49GF56</accession>
<keyword evidence="3" id="KW-1185">Reference proteome</keyword>
<feature type="transmembrane region" description="Helical" evidence="1">
    <location>
        <begin position="88"/>
        <end position="111"/>
    </location>
</feature>
<dbReference type="EMBL" id="CP129970">
    <property type="protein sequence ID" value="WKK83685.1"/>
    <property type="molecule type" value="Genomic_DNA"/>
</dbReference>
<sequence length="238" mass="27493">MISFLLKILVAHVLGDFVFQSDRWVQHKESKKAKSKFLYIHIIIHTILVLILLQFNVDYWLAFLILPISHFVIDLFKIYLGKILNSRLSFIVDQLAHLAVILAICAYYYPIMLSFEFQLSETLLLFVLSILLLTYGIAVFIKIIMSQWELPEDSDQDSLSKAGKYIGIIERLFVFAFVLMEEWQAIGFLIAAKSVFRFGDLSRAKDRKLTEYILIGTLLSFGFAILIGLLYQNLLNNL</sequence>
<evidence type="ECO:0000313" key="3">
    <source>
        <dbReference type="Proteomes" id="UP001244443"/>
    </source>
</evidence>
<feature type="transmembrane region" description="Helical" evidence="1">
    <location>
        <begin position="37"/>
        <end position="53"/>
    </location>
</feature>
<feature type="transmembrane region" description="Helical" evidence="1">
    <location>
        <begin position="212"/>
        <end position="231"/>
    </location>
</feature>
<name>A0AA49GF56_9BACT</name>
<dbReference type="AlphaFoldDB" id="A0AA49GF56"/>
<evidence type="ECO:0000313" key="2">
    <source>
        <dbReference type="EMBL" id="WKK83685.1"/>
    </source>
</evidence>
<gene>
    <name evidence="2" type="ORF">QYS48_15495</name>
</gene>